<keyword evidence="3" id="KW-1185">Reference proteome</keyword>
<feature type="region of interest" description="Disordered" evidence="1">
    <location>
        <begin position="99"/>
        <end position="149"/>
    </location>
</feature>
<accession>A0A0E0LBS2</accession>
<name>A0A0E0LBS2_ORYPU</name>
<protein>
    <submittedName>
        <fullName evidence="2">Uncharacterized protein</fullName>
    </submittedName>
</protein>
<reference evidence="2" key="2">
    <citation type="submission" date="2018-05" db="EMBL/GenBank/DDBJ databases">
        <title>OpunRS2 (Oryza punctata Reference Sequence Version 2).</title>
        <authorList>
            <person name="Zhang J."/>
            <person name="Kudrna D."/>
            <person name="Lee S."/>
            <person name="Talag J."/>
            <person name="Welchert J."/>
            <person name="Wing R.A."/>
        </authorList>
    </citation>
    <scope>NUCLEOTIDE SEQUENCE [LARGE SCALE GENOMIC DNA]</scope>
</reference>
<organism evidence="2">
    <name type="scientific">Oryza punctata</name>
    <name type="common">Red rice</name>
    <dbReference type="NCBI Taxonomy" id="4537"/>
    <lineage>
        <taxon>Eukaryota</taxon>
        <taxon>Viridiplantae</taxon>
        <taxon>Streptophyta</taxon>
        <taxon>Embryophyta</taxon>
        <taxon>Tracheophyta</taxon>
        <taxon>Spermatophyta</taxon>
        <taxon>Magnoliopsida</taxon>
        <taxon>Liliopsida</taxon>
        <taxon>Poales</taxon>
        <taxon>Poaceae</taxon>
        <taxon>BOP clade</taxon>
        <taxon>Oryzoideae</taxon>
        <taxon>Oryzeae</taxon>
        <taxon>Oryzinae</taxon>
        <taxon>Oryza</taxon>
    </lineage>
</organism>
<dbReference type="Gramene" id="OPUNC06G14220.1">
    <property type="protein sequence ID" value="OPUNC06G14220.1"/>
    <property type="gene ID" value="OPUNC06G14220"/>
</dbReference>
<dbReference type="Proteomes" id="UP000026962">
    <property type="component" value="Chromosome 6"/>
</dbReference>
<dbReference type="AlphaFoldDB" id="A0A0E0LBS2"/>
<dbReference type="EnsemblPlants" id="OPUNC06G14220.1">
    <property type="protein sequence ID" value="OPUNC06G14220.1"/>
    <property type="gene ID" value="OPUNC06G14220"/>
</dbReference>
<dbReference type="HOGENOM" id="CLU_1374185_0_0_1"/>
<evidence type="ECO:0000313" key="2">
    <source>
        <dbReference type="EnsemblPlants" id="OPUNC06G14220.1"/>
    </source>
</evidence>
<reference evidence="2" key="1">
    <citation type="submission" date="2015-04" db="UniProtKB">
        <authorList>
            <consortium name="EnsemblPlants"/>
        </authorList>
    </citation>
    <scope>IDENTIFICATION</scope>
</reference>
<proteinExistence type="predicted"/>
<evidence type="ECO:0000256" key="1">
    <source>
        <dbReference type="SAM" id="MobiDB-lite"/>
    </source>
</evidence>
<evidence type="ECO:0000313" key="3">
    <source>
        <dbReference type="Proteomes" id="UP000026962"/>
    </source>
</evidence>
<sequence length="199" mass="21680">MMLRGDLESLKKIRVGHHHQDYLNNTYTYELFSITYGNIDGQNWSITTINRAIVAMERRRGETPLPQDGAEGRAISPGCQVVAASLPHPSRQIWRWGGCSSSRRATKPPPRPLPPDGAEGKALLGCRRLPSQRGGHRGHHWATGSPPLDRISGGGARNLAEMEAIASCLLMGIAAFVPRPTVVVHHIGARTGQLDGNPY</sequence>